<feature type="transmembrane region" description="Helical" evidence="1">
    <location>
        <begin position="173"/>
        <end position="190"/>
    </location>
</feature>
<organism evidence="2 3">
    <name type="scientific">Planktothrix agardhii CCAP 1459/11A</name>
    <dbReference type="NCBI Taxonomy" id="282420"/>
    <lineage>
        <taxon>Bacteria</taxon>
        <taxon>Bacillati</taxon>
        <taxon>Cyanobacteriota</taxon>
        <taxon>Cyanophyceae</taxon>
        <taxon>Oscillatoriophycideae</taxon>
        <taxon>Oscillatoriales</taxon>
        <taxon>Microcoleaceae</taxon>
        <taxon>Planktothrix</taxon>
    </lineage>
</organism>
<dbReference type="Pfam" id="PF07099">
    <property type="entry name" value="DUF1361"/>
    <property type="match status" value="1"/>
</dbReference>
<dbReference type="Proteomes" id="UP000299794">
    <property type="component" value="Unassembled WGS sequence"/>
</dbReference>
<evidence type="ECO:0000313" key="3">
    <source>
        <dbReference type="Proteomes" id="UP000299794"/>
    </source>
</evidence>
<feature type="transmembrane region" description="Helical" evidence="1">
    <location>
        <begin position="78"/>
        <end position="101"/>
    </location>
</feature>
<dbReference type="InterPro" id="IPR009793">
    <property type="entry name" value="DUF1361"/>
</dbReference>
<dbReference type="EMBL" id="BJCD01000086">
    <property type="protein sequence ID" value="GDZ96264.1"/>
    <property type="molecule type" value="Genomic_DNA"/>
</dbReference>
<feature type="transmembrane region" description="Helical" evidence="1">
    <location>
        <begin position="49"/>
        <end position="66"/>
    </location>
</feature>
<keyword evidence="1" id="KW-0472">Membrane</keyword>
<comment type="caution">
    <text evidence="2">The sequence shown here is derived from an EMBL/GenBank/DDBJ whole genome shotgun (WGS) entry which is preliminary data.</text>
</comment>
<proteinExistence type="predicted"/>
<reference evidence="3" key="1">
    <citation type="submission" date="2019-02" db="EMBL/GenBank/DDBJ databases">
        <title>Draft genome sequence of Planktothrix agardhii NIES-905.</title>
        <authorList>
            <person name="Yamaguchi H."/>
            <person name="Suzuki S."/>
            <person name="Kawachi M."/>
        </authorList>
    </citation>
    <scope>NUCLEOTIDE SEQUENCE [LARGE SCALE GENOMIC DNA]</scope>
    <source>
        <strain evidence="3">CCAP 1459/11A</strain>
    </source>
</reference>
<feature type="transmembrane region" description="Helical" evidence="1">
    <location>
        <begin position="18"/>
        <end position="37"/>
    </location>
</feature>
<keyword evidence="1" id="KW-1133">Transmembrane helix</keyword>
<evidence type="ECO:0000256" key="1">
    <source>
        <dbReference type="SAM" id="Phobius"/>
    </source>
</evidence>
<keyword evidence="1" id="KW-0812">Transmembrane</keyword>
<dbReference type="RefSeq" id="WP_027254746.1">
    <property type="nucleotide sequence ID" value="NZ_BJCD01000086.1"/>
</dbReference>
<feature type="transmembrane region" description="Helical" evidence="1">
    <location>
        <begin position="122"/>
        <end position="142"/>
    </location>
</feature>
<name>A0A4P5ZM72_PLAAG</name>
<evidence type="ECO:0008006" key="4">
    <source>
        <dbReference type="Google" id="ProtNLM"/>
    </source>
</evidence>
<dbReference type="AlphaFoldDB" id="A0A4P5ZM72"/>
<protein>
    <recommendedName>
        <fullName evidence="4">DUF1361 domain-containing protein</fullName>
    </recommendedName>
</protein>
<gene>
    <name evidence="2" type="ORF">PA905_47540</name>
</gene>
<evidence type="ECO:0000313" key="2">
    <source>
        <dbReference type="EMBL" id="GDZ96264.1"/>
    </source>
</evidence>
<sequence>MREMLANALEIFDRHSGWIIWNLFLAFIPWALSFWLFRRKVMTRNWGWWMIYIIFIAFLPNAPYLLTDIIHLIRIIQAGYSVWVITLIFIPLHVFAIMAGLQFYVLSLINQGHYLKRQGVKQYIFAAEIMTHTLCAIGVYLGRFRRFNSWDLVTQPDVVFLQTLDDLTDKKPLFVVIITFLFITISYTLMKQVTLGLILQLKRIYSGLDELDSDEFPQR</sequence>
<accession>A0A4P5ZM72</accession>